<keyword evidence="5 9" id="KW-0540">Nuclease</keyword>
<dbReference type="GO" id="GO:0016787">
    <property type="term" value="F:hydrolase activity"/>
    <property type="evidence" value="ECO:0007669"/>
    <property type="project" value="UniProtKB-KW"/>
</dbReference>
<keyword evidence="7 9" id="KW-0255">Endonuclease</keyword>
<evidence type="ECO:0000259" key="10">
    <source>
        <dbReference type="SMART" id="SM01194"/>
    </source>
</evidence>
<evidence type="ECO:0000256" key="8">
    <source>
        <dbReference type="ARBA" id="ARBA00022801"/>
    </source>
</evidence>
<sequence length="341" mass="38634">MKILEYNERNNSLKLHIENEDDLWLIHLIISKGDTVIARTTRDVSMGNDSRRVPMIVELQVEFSEFQPFTSRLRIHGIVRDAPEKYGIKGSHHTINLDIGNEIIIIKQWTKHLLEKIKKQASRRSNVMIVLTDQDELLIAIPMEQGIRILTEKDISNAMNEEESLEKPAIEVAKEVEQYVNQYSPDAIILAGPGPFKELVKAKLNVKAKIYLDSVSSASRAGLNEILKRDVIDQVMNEYQVSMAAKELERALLLMAQGSNLVTYGIEEVERASSIGAIKTLLVSDDILTVDNEGTRNRVEAIMENVENSNGRIIIVPKDSTIYYQLRNFGGLLALLRFRIN</sequence>
<dbReference type="GO" id="GO:0070966">
    <property type="term" value="P:nuclear-transcribed mRNA catabolic process, no-go decay"/>
    <property type="evidence" value="ECO:0007669"/>
    <property type="project" value="InterPro"/>
</dbReference>
<dbReference type="InterPro" id="IPR023521">
    <property type="entry name" value="Pelota_arc"/>
</dbReference>
<comment type="domain">
    <text evidence="9">The N-terminal domain has the RNA-binding Sm fold. It harbors the endoribonuclease activity.</text>
</comment>
<dbReference type="HAMAP" id="MF_01853">
    <property type="entry name" value="PelO"/>
    <property type="match status" value="1"/>
</dbReference>
<dbReference type="SUPFAM" id="SSF159065">
    <property type="entry name" value="Dom34/Pelota N-terminal domain-like"/>
    <property type="match status" value="1"/>
</dbReference>
<comment type="cofactor">
    <cofactor evidence="1 9">
        <name>a divalent metal cation</name>
        <dbReference type="ChEBI" id="CHEBI:60240"/>
    </cofactor>
</comment>
<dbReference type="GO" id="GO:0032790">
    <property type="term" value="P:ribosome disassembly"/>
    <property type="evidence" value="ECO:0007669"/>
    <property type="project" value="TreeGrafter"/>
</dbReference>
<dbReference type="RefSeq" id="WP_013736742.1">
    <property type="nucleotide sequence ID" value="NC_015435.1"/>
</dbReference>
<dbReference type="PANTHER" id="PTHR10853:SF0">
    <property type="entry name" value="PROTEIN PELOTA HOMOLOG"/>
    <property type="match status" value="1"/>
</dbReference>
<keyword evidence="11" id="KW-0132">Cell division</keyword>
<dbReference type="SUPFAM" id="SSF55315">
    <property type="entry name" value="L30e-like"/>
    <property type="match status" value="1"/>
</dbReference>
<keyword evidence="12" id="KW-1185">Reference proteome</keyword>
<dbReference type="InterPro" id="IPR042226">
    <property type="entry name" value="eFR1_2_sf"/>
</dbReference>
<dbReference type="HOGENOM" id="CLU_023334_0_0_2"/>
<keyword evidence="11" id="KW-0131">Cell cycle</keyword>
<dbReference type="Proteomes" id="UP000007812">
    <property type="component" value="Chromosome"/>
</dbReference>
<protein>
    <recommendedName>
        <fullName evidence="9">Protein pelota homolog</fullName>
        <ecNumber evidence="9">3.1.-.-</ecNumber>
    </recommendedName>
</protein>
<dbReference type="GO" id="GO:0046872">
    <property type="term" value="F:metal ion binding"/>
    <property type="evidence" value="ECO:0007669"/>
    <property type="project" value="UniProtKB-UniRule"/>
</dbReference>
<dbReference type="InterPro" id="IPR005142">
    <property type="entry name" value="eRF1_3"/>
</dbReference>
<comment type="subunit">
    <text evidence="9">Monomer.</text>
</comment>
<dbReference type="Gene3D" id="2.30.30.870">
    <property type="entry name" value="Pelota, domain A"/>
    <property type="match status" value="1"/>
</dbReference>
<dbReference type="GO" id="GO:0071025">
    <property type="term" value="P:RNA surveillance"/>
    <property type="evidence" value="ECO:0007669"/>
    <property type="project" value="InterPro"/>
</dbReference>
<evidence type="ECO:0000256" key="6">
    <source>
        <dbReference type="ARBA" id="ARBA00022723"/>
    </source>
</evidence>
<dbReference type="OrthoDB" id="31300at2157"/>
<gene>
    <name evidence="9" type="primary">pelA</name>
    <name evidence="11" type="ordered locus">Mcup_0133</name>
</gene>
<evidence type="ECO:0000256" key="4">
    <source>
        <dbReference type="ARBA" id="ARBA00022490"/>
    </source>
</evidence>
<proteinExistence type="inferred from homology"/>
<dbReference type="AlphaFoldDB" id="F4FYC3"/>
<dbReference type="Pfam" id="PF03465">
    <property type="entry name" value="eRF1_3"/>
    <property type="match status" value="1"/>
</dbReference>
<dbReference type="InterPro" id="IPR038069">
    <property type="entry name" value="Pelota/DOM34_N"/>
</dbReference>
<evidence type="ECO:0000256" key="1">
    <source>
        <dbReference type="ARBA" id="ARBA00001968"/>
    </source>
</evidence>
<dbReference type="PANTHER" id="PTHR10853">
    <property type="entry name" value="PELOTA"/>
    <property type="match status" value="1"/>
</dbReference>
<dbReference type="InterPro" id="IPR058547">
    <property type="entry name" value="Pelota_N"/>
</dbReference>
<dbReference type="GO" id="GO:0005737">
    <property type="term" value="C:cytoplasm"/>
    <property type="evidence" value="ECO:0007669"/>
    <property type="project" value="UniProtKB-SubCell"/>
</dbReference>
<dbReference type="GO" id="GO:0004519">
    <property type="term" value="F:endonuclease activity"/>
    <property type="evidence" value="ECO:0007669"/>
    <property type="project" value="UniProtKB-UniRule"/>
</dbReference>
<comment type="function">
    <text evidence="9">May function in recognizing stalled ribosomes, interact with stem-loop structures in stalled mRNA molecules, and effect endonucleolytic cleavage of the mRNA. May play a role in the release non-functional ribosomes and degradation of damaged mRNAs. Has endoribonuclease activity.</text>
</comment>
<comment type="subcellular location">
    <subcellularLocation>
        <location evidence="2 9">Cytoplasm</location>
    </subcellularLocation>
</comment>
<dbReference type="SMART" id="SM01194">
    <property type="entry name" value="eRF1_1"/>
    <property type="match status" value="1"/>
</dbReference>
<organism evidence="11 12">
    <name type="scientific">Metallosphaera cuprina (strain Ar-4)</name>
    <dbReference type="NCBI Taxonomy" id="1006006"/>
    <lineage>
        <taxon>Archaea</taxon>
        <taxon>Thermoproteota</taxon>
        <taxon>Thermoprotei</taxon>
        <taxon>Sulfolobales</taxon>
        <taxon>Sulfolobaceae</taxon>
        <taxon>Metallosphaera</taxon>
    </lineage>
</organism>
<dbReference type="GO" id="GO:0051301">
    <property type="term" value="P:cell division"/>
    <property type="evidence" value="ECO:0007669"/>
    <property type="project" value="UniProtKB-KW"/>
</dbReference>
<keyword evidence="8 9" id="KW-0378">Hydrolase</keyword>
<dbReference type="GeneID" id="10492328"/>
<dbReference type="STRING" id="1006006.Mcup_0133"/>
<dbReference type="PATRIC" id="fig|1006006.8.peg.134"/>
<dbReference type="InterPro" id="IPR005140">
    <property type="entry name" value="eRF1_Pelota-like_N"/>
</dbReference>
<dbReference type="InterPro" id="IPR004405">
    <property type="entry name" value="TF_pelota"/>
</dbReference>
<evidence type="ECO:0000256" key="9">
    <source>
        <dbReference type="HAMAP-Rule" id="MF_01853"/>
    </source>
</evidence>
<reference evidence="11 12" key="1">
    <citation type="journal article" date="2011" name="J. Bacteriol.">
        <title>Complete genome sequence of Metallosphaera cuprina, a metal sulfide-oxidizing archaeon from a hot spring.</title>
        <authorList>
            <person name="Liu L.J."/>
            <person name="You X.Y."/>
            <person name="Zheng H."/>
            <person name="Wang S."/>
            <person name="Jiang C.Y."/>
            <person name="Liu S.J."/>
        </authorList>
    </citation>
    <scope>NUCLEOTIDE SEQUENCE [LARGE SCALE GENOMIC DNA]</scope>
    <source>
        <strain evidence="11 12">Ar-4</strain>
    </source>
</reference>
<dbReference type="EC" id="3.1.-.-" evidence="9"/>
<dbReference type="GO" id="GO:0070651">
    <property type="term" value="P:nonfunctional rRNA decay"/>
    <property type="evidence" value="ECO:0007669"/>
    <property type="project" value="TreeGrafter"/>
</dbReference>
<dbReference type="Pfam" id="PF26356">
    <property type="entry name" value="Pelota_N"/>
    <property type="match status" value="1"/>
</dbReference>
<dbReference type="GO" id="GO:0070481">
    <property type="term" value="P:nuclear-transcribed mRNA catabolic process, non-stop decay"/>
    <property type="evidence" value="ECO:0007669"/>
    <property type="project" value="InterPro"/>
</dbReference>
<evidence type="ECO:0000256" key="5">
    <source>
        <dbReference type="ARBA" id="ARBA00022722"/>
    </source>
</evidence>
<dbReference type="SUPFAM" id="SSF53137">
    <property type="entry name" value="Translational machinery components"/>
    <property type="match status" value="1"/>
</dbReference>
<comment type="similarity">
    <text evidence="3 9">Belongs to the eukaryotic release factor 1 family. Pelota subfamily.</text>
</comment>
<keyword evidence="4 9" id="KW-0963">Cytoplasm</keyword>
<evidence type="ECO:0000256" key="7">
    <source>
        <dbReference type="ARBA" id="ARBA00022759"/>
    </source>
</evidence>
<evidence type="ECO:0000313" key="12">
    <source>
        <dbReference type="Proteomes" id="UP000007812"/>
    </source>
</evidence>
<dbReference type="KEGG" id="mcn:Mcup_0133"/>
<accession>F4FYC3</accession>
<name>F4FYC3_METCR</name>
<evidence type="ECO:0000256" key="2">
    <source>
        <dbReference type="ARBA" id="ARBA00004496"/>
    </source>
</evidence>
<keyword evidence="6 9" id="KW-0479">Metal-binding</keyword>
<dbReference type="NCBIfam" id="TIGR00111">
    <property type="entry name" value="pelota"/>
    <property type="match status" value="1"/>
</dbReference>
<dbReference type="Gene3D" id="3.30.1330.30">
    <property type="match status" value="1"/>
</dbReference>
<feature type="domain" description="eRF1/Pelota-like N-terminal" evidence="10">
    <location>
        <begin position="1"/>
        <end position="122"/>
    </location>
</feature>
<dbReference type="Gene3D" id="3.30.420.60">
    <property type="entry name" value="eRF1 domain 2"/>
    <property type="match status" value="1"/>
</dbReference>
<dbReference type="InterPro" id="IPR029064">
    <property type="entry name" value="Ribosomal_eL30-like_sf"/>
</dbReference>
<dbReference type="eggNOG" id="arCOG01741">
    <property type="taxonomic scope" value="Archaea"/>
</dbReference>
<evidence type="ECO:0000256" key="3">
    <source>
        <dbReference type="ARBA" id="ARBA00009504"/>
    </source>
</evidence>
<evidence type="ECO:0000313" key="11">
    <source>
        <dbReference type="EMBL" id="AEB94242.1"/>
    </source>
</evidence>
<dbReference type="EMBL" id="CP002656">
    <property type="protein sequence ID" value="AEB94242.1"/>
    <property type="molecule type" value="Genomic_DNA"/>
</dbReference>